<sequence>EHAKGMVTPATLFEEFGFNYVGPIDGHDLDALVPTLQNLTALQGLQFLHVVTKKGQGYKLAEADPVLYHGPGKFDPAVGIQQSKAPGKRTFTQVFSDWLCEMGEQDSRLVAFTPAMREGSGLVEC</sequence>
<organism evidence="6 7">
    <name type="scientific">Escherichia coli</name>
    <dbReference type="NCBI Taxonomy" id="562"/>
    <lineage>
        <taxon>Bacteria</taxon>
        <taxon>Pseudomonadati</taxon>
        <taxon>Pseudomonadota</taxon>
        <taxon>Gammaproteobacteria</taxon>
        <taxon>Enterobacterales</taxon>
        <taxon>Enterobacteriaceae</taxon>
        <taxon>Escherichia</taxon>
    </lineage>
</organism>
<comment type="subunit">
    <text evidence="2">Homodimer.</text>
</comment>
<accession>A0AAP8LAH2</accession>
<dbReference type="Proteomes" id="UP000233549">
    <property type="component" value="Unassembled WGS sequence"/>
</dbReference>
<keyword evidence="5" id="KW-0786">Thiamine pyrophosphate</keyword>
<protein>
    <submittedName>
        <fullName evidence="6">1-deoxy-D-xylulose-5-phosphate synthase</fullName>
        <ecNumber evidence="6">2.2.1.7</ecNumber>
    </submittedName>
</protein>
<reference evidence="6 7" key="1">
    <citation type="submission" date="2017-12" db="EMBL/GenBank/DDBJ databases">
        <title>Rapid rising of carbapenem-resistant Enterobacteriaceae(CRE) and emergence of colistin resistance genemcr-1 in CRE in the hospital of Henan, China.</title>
        <authorList>
            <person name="Sun Q."/>
            <person name="Zhang R."/>
            <person name="Li Y."/>
            <person name="Shen Y."/>
            <person name="Zhang Y."/>
            <person name="Yang J."/>
            <person name="Shu L."/>
            <person name="Zhou H."/>
            <person name="Wang Y."/>
            <person name="Wang B."/>
            <person name="Shen Z."/>
        </authorList>
    </citation>
    <scope>NUCLEOTIDE SEQUENCE [LARGE SCALE GENOMIC DNA]</scope>
    <source>
        <strain evidence="6 7">3512</strain>
    </source>
</reference>
<feature type="non-terminal residue" evidence="6">
    <location>
        <position position="125"/>
    </location>
</feature>
<dbReference type="Gene3D" id="3.40.50.970">
    <property type="match status" value="1"/>
</dbReference>
<dbReference type="SUPFAM" id="SSF52518">
    <property type="entry name" value="Thiamin diphosphate-binding fold (THDP-binding)"/>
    <property type="match status" value="1"/>
</dbReference>
<dbReference type="EC" id="2.2.1.7" evidence="6"/>
<comment type="caution">
    <text evidence="6">The sequence shown here is derived from an EMBL/GenBank/DDBJ whole genome shotgun (WGS) entry which is preliminary data.</text>
</comment>
<dbReference type="Pfam" id="PF13292">
    <property type="entry name" value="DXP_synthase_N"/>
    <property type="match status" value="1"/>
</dbReference>
<dbReference type="GO" id="GO:0019288">
    <property type="term" value="P:isopentenyl diphosphate biosynthetic process, methylerythritol 4-phosphate pathway"/>
    <property type="evidence" value="ECO:0007669"/>
    <property type="project" value="TreeGrafter"/>
</dbReference>
<dbReference type="InterPro" id="IPR005477">
    <property type="entry name" value="Dxylulose-5-P_synthase"/>
</dbReference>
<gene>
    <name evidence="6" type="ORF">CWS33_29570</name>
</gene>
<name>A0AAP8LAH2_ECOLX</name>
<dbReference type="EMBL" id="PITP01000488">
    <property type="protein sequence ID" value="PKD78578.1"/>
    <property type="molecule type" value="Genomic_DNA"/>
</dbReference>
<evidence type="ECO:0000256" key="3">
    <source>
        <dbReference type="ARBA" id="ARBA00022679"/>
    </source>
</evidence>
<dbReference type="GO" id="GO:0005829">
    <property type="term" value="C:cytosol"/>
    <property type="evidence" value="ECO:0007669"/>
    <property type="project" value="TreeGrafter"/>
</dbReference>
<dbReference type="GO" id="GO:0008661">
    <property type="term" value="F:1-deoxy-D-xylulose-5-phosphate synthase activity"/>
    <property type="evidence" value="ECO:0007669"/>
    <property type="project" value="UniProtKB-EC"/>
</dbReference>
<evidence type="ECO:0000256" key="1">
    <source>
        <dbReference type="ARBA" id="ARBA00001946"/>
    </source>
</evidence>
<proteinExistence type="predicted"/>
<keyword evidence="3 6" id="KW-0808">Transferase</keyword>
<keyword evidence="4" id="KW-0460">Magnesium</keyword>
<feature type="non-terminal residue" evidence="6">
    <location>
        <position position="1"/>
    </location>
</feature>
<evidence type="ECO:0000256" key="5">
    <source>
        <dbReference type="ARBA" id="ARBA00023052"/>
    </source>
</evidence>
<comment type="cofactor">
    <cofactor evidence="1">
        <name>Mg(2+)</name>
        <dbReference type="ChEBI" id="CHEBI:18420"/>
    </cofactor>
</comment>
<dbReference type="AlphaFoldDB" id="A0AAP8LAH2"/>
<evidence type="ECO:0000313" key="6">
    <source>
        <dbReference type="EMBL" id="PKD78578.1"/>
    </source>
</evidence>
<dbReference type="InterPro" id="IPR029061">
    <property type="entry name" value="THDP-binding"/>
</dbReference>
<dbReference type="PANTHER" id="PTHR43322:SF5">
    <property type="entry name" value="1-DEOXY-D-XYLULOSE-5-PHOSPHATE SYNTHASE, CHLOROPLASTIC"/>
    <property type="match status" value="1"/>
</dbReference>
<evidence type="ECO:0000256" key="4">
    <source>
        <dbReference type="ARBA" id="ARBA00022842"/>
    </source>
</evidence>
<dbReference type="PANTHER" id="PTHR43322">
    <property type="entry name" value="1-D-DEOXYXYLULOSE 5-PHOSPHATE SYNTHASE-RELATED"/>
    <property type="match status" value="1"/>
</dbReference>
<dbReference type="GO" id="GO:0016114">
    <property type="term" value="P:terpenoid biosynthetic process"/>
    <property type="evidence" value="ECO:0007669"/>
    <property type="project" value="InterPro"/>
</dbReference>
<evidence type="ECO:0000256" key="2">
    <source>
        <dbReference type="ARBA" id="ARBA00011738"/>
    </source>
</evidence>
<evidence type="ECO:0000313" key="7">
    <source>
        <dbReference type="Proteomes" id="UP000233549"/>
    </source>
</evidence>